<proteinExistence type="predicted"/>
<dbReference type="AlphaFoldDB" id="A0A1H8ML47"/>
<dbReference type="EMBL" id="FODD01000019">
    <property type="protein sequence ID" value="SEO17856.1"/>
    <property type="molecule type" value="Genomic_DNA"/>
</dbReference>
<dbReference type="GO" id="GO:0004106">
    <property type="term" value="F:chorismate mutase activity"/>
    <property type="evidence" value="ECO:0007669"/>
    <property type="project" value="InterPro"/>
</dbReference>
<feature type="domain" description="Chorismate mutase" evidence="2">
    <location>
        <begin position="23"/>
        <end position="104"/>
    </location>
</feature>
<dbReference type="Pfam" id="PF01817">
    <property type="entry name" value="CM_2"/>
    <property type="match status" value="1"/>
</dbReference>
<dbReference type="GO" id="GO:0046417">
    <property type="term" value="P:chorismate metabolic process"/>
    <property type="evidence" value="ECO:0007669"/>
    <property type="project" value="InterPro"/>
</dbReference>
<keyword evidence="4" id="KW-1185">Reference proteome</keyword>
<dbReference type="Gene3D" id="1.20.59.10">
    <property type="entry name" value="Chorismate mutase"/>
    <property type="match status" value="1"/>
</dbReference>
<evidence type="ECO:0000256" key="1">
    <source>
        <dbReference type="SAM" id="MobiDB-lite"/>
    </source>
</evidence>
<dbReference type="OrthoDB" id="3213864at2"/>
<evidence type="ECO:0000259" key="2">
    <source>
        <dbReference type="PROSITE" id="PS51168"/>
    </source>
</evidence>
<dbReference type="NCBIfam" id="NF005894">
    <property type="entry name" value="PRK07857.1"/>
    <property type="match status" value="1"/>
</dbReference>
<evidence type="ECO:0000313" key="4">
    <source>
        <dbReference type="Proteomes" id="UP000181951"/>
    </source>
</evidence>
<dbReference type="PROSITE" id="PS51168">
    <property type="entry name" value="CHORISMATE_MUT_2"/>
    <property type="match status" value="1"/>
</dbReference>
<sequence>MTENTTTGNVTGATGTGSGATAPTADALIATRRQRIDDLDARIIALVQERMSVSGEIQAARIGSGGRRVHLARELEVLRTYGGALGRPGTAVAMTLLELCRGSV</sequence>
<name>A0A1H8ML47_9ACTN</name>
<dbReference type="SUPFAM" id="SSF48600">
    <property type="entry name" value="Chorismate mutase II"/>
    <property type="match status" value="1"/>
</dbReference>
<accession>A0A1H8ML47</accession>
<gene>
    <name evidence="3" type="ORF">SAMN05216267_101935</name>
</gene>
<dbReference type="STRING" id="310780.SAMN05216267_101935"/>
<dbReference type="InterPro" id="IPR036263">
    <property type="entry name" value="Chorismate_II_sf"/>
</dbReference>
<dbReference type="SMART" id="SM00830">
    <property type="entry name" value="CM_2"/>
    <property type="match status" value="1"/>
</dbReference>
<dbReference type="Proteomes" id="UP000181951">
    <property type="component" value="Unassembled WGS sequence"/>
</dbReference>
<dbReference type="InterPro" id="IPR036979">
    <property type="entry name" value="CM_dom_sf"/>
</dbReference>
<evidence type="ECO:0000313" key="3">
    <source>
        <dbReference type="EMBL" id="SEO17856.1"/>
    </source>
</evidence>
<reference evidence="3 4" key="1">
    <citation type="submission" date="2016-10" db="EMBL/GenBank/DDBJ databases">
        <authorList>
            <person name="de Groot N.N."/>
        </authorList>
    </citation>
    <scope>NUCLEOTIDE SEQUENCE [LARGE SCALE GENOMIC DNA]</scope>
    <source>
        <strain evidence="3 4">CGMCC 4.2026</strain>
    </source>
</reference>
<protein>
    <submittedName>
        <fullName evidence="3">Chorismate mutase</fullName>
    </submittedName>
</protein>
<dbReference type="InterPro" id="IPR002701">
    <property type="entry name" value="CM_II_prokaryot"/>
</dbReference>
<feature type="region of interest" description="Disordered" evidence="1">
    <location>
        <begin position="1"/>
        <end position="22"/>
    </location>
</feature>
<organism evidence="3 4">
    <name type="scientific">Actinacidiphila rubida</name>
    <dbReference type="NCBI Taxonomy" id="310780"/>
    <lineage>
        <taxon>Bacteria</taxon>
        <taxon>Bacillati</taxon>
        <taxon>Actinomycetota</taxon>
        <taxon>Actinomycetes</taxon>
        <taxon>Kitasatosporales</taxon>
        <taxon>Streptomycetaceae</taxon>
        <taxon>Actinacidiphila</taxon>
    </lineage>
</organism>
<dbReference type="RefSeq" id="WP_069464893.1">
    <property type="nucleotide sequence ID" value="NZ_FODD01000019.1"/>
</dbReference>